<evidence type="ECO:0000313" key="8">
    <source>
        <dbReference type="EMBL" id="KAL0110786.1"/>
    </source>
</evidence>
<evidence type="ECO:0000256" key="1">
    <source>
        <dbReference type="ARBA" id="ARBA00004651"/>
    </source>
</evidence>
<evidence type="ECO:0000313" key="9">
    <source>
        <dbReference type="Proteomes" id="UP001430953"/>
    </source>
</evidence>
<feature type="domain" description="ABC-2 type transporter transmembrane" evidence="7">
    <location>
        <begin position="6"/>
        <end position="97"/>
    </location>
</feature>
<dbReference type="PANTHER" id="PTHR30294">
    <property type="entry name" value="MEMBRANE COMPONENT OF ABC TRANSPORTER YHHJ-RELATED"/>
    <property type="match status" value="1"/>
</dbReference>
<sequence>MLYLLYFPIWGLECKGSIFMLIIIVFLNGFCGLMYGFFLSVILNNYTMAFYGSIGSMFPLFALNGGVWPLEGLPIVLRWISYMMPVTLPSASVRAIVYKGSSIFDSDVYVGLLVNCVWILLYLAISIFGIRRLKSL</sequence>
<dbReference type="InterPro" id="IPR013525">
    <property type="entry name" value="ABC2_TM"/>
</dbReference>
<accession>A0AAW2F7P4</accession>
<evidence type="ECO:0000256" key="3">
    <source>
        <dbReference type="ARBA" id="ARBA00022692"/>
    </source>
</evidence>
<comment type="subcellular location">
    <subcellularLocation>
        <location evidence="1">Cell membrane</location>
        <topology evidence="1">Multi-pass membrane protein</topology>
    </subcellularLocation>
</comment>
<evidence type="ECO:0000256" key="5">
    <source>
        <dbReference type="ARBA" id="ARBA00023136"/>
    </source>
</evidence>
<keyword evidence="5 6" id="KW-0472">Membrane</keyword>
<dbReference type="GO" id="GO:0005886">
    <property type="term" value="C:plasma membrane"/>
    <property type="evidence" value="ECO:0007669"/>
    <property type="project" value="UniProtKB-SubCell"/>
</dbReference>
<reference evidence="8 9" key="1">
    <citation type="submission" date="2023-03" db="EMBL/GenBank/DDBJ databases">
        <title>High recombination rates correlate with genetic variation in Cardiocondyla obscurior ants.</title>
        <authorList>
            <person name="Errbii M."/>
        </authorList>
    </citation>
    <scope>NUCLEOTIDE SEQUENCE [LARGE SCALE GENOMIC DNA]</scope>
    <source>
        <strain evidence="8">Alpha-2009</strain>
        <tissue evidence="8">Whole body</tissue>
    </source>
</reference>
<comment type="caution">
    <text evidence="8">The sequence shown here is derived from an EMBL/GenBank/DDBJ whole genome shotgun (WGS) entry which is preliminary data.</text>
</comment>
<dbReference type="InterPro" id="IPR051449">
    <property type="entry name" value="ABC-2_transporter_component"/>
</dbReference>
<dbReference type="EMBL" id="JADYXP020000014">
    <property type="protein sequence ID" value="KAL0110786.1"/>
    <property type="molecule type" value="Genomic_DNA"/>
</dbReference>
<dbReference type="Pfam" id="PF01061">
    <property type="entry name" value="ABC2_membrane"/>
    <property type="match status" value="1"/>
</dbReference>
<evidence type="ECO:0000256" key="2">
    <source>
        <dbReference type="ARBA" id="ARBA00022475"/>
    </source>
</evidence>
<name>A0AAW2F7P4_9HYME</name>
<keyword evidence="2" id="KW-1003">Cell membrane</keyword>
<keyword evidence="9" id="KW-1185">Reference proteome</keyword>
<feature type="transmembrane region" description="Helical" evidence="6">
    <location>
        <begin position="49"/>
        <end position="67"/>
    </location>
</feature>
<evidence type="ECO:0000256" key="6">
    <source>
        <dbReference type="SAM" id="Phobius"/>
    </source>
</evidence>
<dbReference type="PANTHER" id="PTHR30294:SF38">
    <property type="entry name" value="TRANSPORT PERMEASE PROTEIN"/>
    <property type="match status" value="1"/>
</dbReference>
<proteinExistence type="predicted"/>
<evidence type="ECO:0000256" key="4">
    <source>
        <dbReference type="ARBA" id="ARBA00022989"/>
    </source>
</evidence>
<dbReference type="GO" id="GO:0140359">
    <property type="term" value="F:ABC-type transporter activity"/>
    <property type="evidence" value="ECO:0007669"/>
    <property type="project" value="InterPro"/>
</dbReference>
<feature type="transmembrane region" description="Helical" evidence="6">
    <location>
        <begin position="109"/>
        <end position="130"/>
    </location>
</feature>
<keyword evidence="4 6" id="KW-1133">Transmembrane helix</keyword>
<evidence type="ECO:0000259" key="7">
    <source>
        <dbReference type="Pfam" id="PF01061"/>
    </source>
</evidence>
<gene>
    <name evidence="8" type="ORF">PUN28_014027</name>
</gene>
<feature type="transmembrane region" description="Helical" evidence="6">
    <location>
        <begin position="21"/>
        <end position="43"/>
    </location>
</feature>
<dbReference type="AlphaFoldDB" id="A0AAW2F7P4"/>
<organism evidence="8 9">
    <name type="scientific">Cardiocondyla obscurior</name>
    <dbReference type="NCBI Taxonomy" id="286306"/>
    <lineage>
        <taxon>Eukaryota</taxon>
        <taxon>Metazoa</taxon>
        <taxon>Ecdysozoa</taxon>
        <taxon>Arthropoda</taxon>
        <taxon>Hexapoda</taxon>
        <taxon>Insecta</taxon>
        <taxon>Pterygota</taxon>
        <taxon>Neoptera</taxon>
        <taxon>Endopterygota</taxon>
        <taxon>Hymenoptera</taxon>
        <taxon>Apocrita</taxon>
        <taxon>Aculeata</taxon>
        <taxon>Formicoidea</taxon>
        <taxon>Formicidae</taxon>
        <taxon>Myrmicinae</taxon>
        <taxon>Cardiocondyla</taxon>
    </lineage>
</organism>
<protein>
    <recommendedName>
        <fullName evidence="7">ABC-2 type transporter transmembrane domain-containing protein</fullName>
    </recommendedName>
</protein>
<keyword evidence="3 6" id="KW-0812">Transmembrane</keyword>
<dbReference type="Proteomes" id="UP001430953">
    <property type="component" value="Unassembled WGS sequence"/>
</dbReference>